<evidence type="ECO:0000313" key="8">
    <source>
        <dbReference type="Proteomes" id="UP001190700"/>
    </source>
</evidence>
<keyword evidence="4" id="KW-0040">ANK repeat</keyword>
<sequence>MATHQADLKENERVLHEMRDGWTPFSFWGAADKPLKSKRKSTASRSWGGRQSASSHETVGSPVVEPQEENVPPRANPVHTAFSLSAGGPRFRSQKVAEHGPSGTSGTTTALPARRHFSQTPPITGSTPRTASSPKPLRGSPGTQGSRYYQFISQKRNATPKNLAEDFDFDPEFNAKFEEYQQHIFDSQESLVAGARQRQAYHKYKQQQEQWGYPPADRERRTSQPPEGEHQRFTSYAPEGRPSTVADEGPFAARSREQFQESQRRAQSQKGSRRDGSGEQPTGSPARDGSDLKGSAGNSFAWNATGRSVVTEEARRRRDEALRRQQQEFKRAQRERLQEEEQRRASAAESAARALQRDEECWAAFEEGLKRGTIKEVTQVVVPYPNLEPLSASYMGTALGQFKKDLRKMQLRWHPDRFQSLCGAKLCPQDREPILKKVNQISQQVNSMSTSTVTQGYF</sequence>
<evidence type="ECO:0000256" key="5">
    <source>
        <dbReference type="ARBA" id="ARBA00023242"/>
    </source>
</evidence>
<evidence type="ECO:0000256" key="1">
    <source>
        <dbReference type="ARBA" id="ARBA00004123"/>
    </source>
</evidence>
<dbReference type="EMBL" id="LGRX02010974">
    <property type="protein sequence ID" value="KAK3269418.1"/>
    <property type="molecule type" value="Genomic_DNA"/>
</dbReference>
<dbReference type="PANTHER" id="PTHR15263:SF1">
    <property type="entry name" value="NF-KAPPA-B INHIBITOR-LIKE PROTEIN 1"/>
    <property type="match status" value="1"/>
</dbReference>
<accession>A0AAE0L2A0</accession>
<keyword evidence="5" id="KW-0539">Nucleus</keyword>
<evidence type="ECO:0000256" key="2">
    <source>
        <dbReference type="ARBA" id="ARBA00022553"/>
    </source>
</evidence>
<keyword evidence="3" id="KW-0677">Repeat</keyword>
<gene>
    <name evidence="7" type="ORF">CYMTET_22139</name>
</gene>
<feature type="region of interest" description="Disordered" evidence="6">
    <location>
        <begin position="194"/>
        <end position="300"/>
    </location>
</feature>
<evidence type="ECO:0000256" key="4">
    <source>
        <dbReference type="ARBA" id="ARBA00023043"/>
    </source>
</evidence>
<feature type="compositionally biased region" description="Polar residues" evidence="6">
    <location>
        <begin position="118"/>
        <end position="133"/>
    </location>
</feature>
<evidence type="ECO:0000256" key="3">
    <source>
        <dbReference type="ARBA" id="ARBA00022737"/>
    </source>
</evidence>
<keyword evidence="2" id="KW-0597">Phosphoprotein</keyword>
<feature type="compositionally biased region" description="Polar residues" evidence="6">
    <location>
        <begin position="141"/>
        <end position="160"/>
    </location>
</feature>
<dbReference type="InterPro" id="IPR038753">
    <property type="entry name" value="NFKBIL1"/>
</dbReference>
<evidence type="ECO:0000313" key="7">
    <source>
        <dbReference type="EMBL" id="KAK3269418.1"/>
    </source>
</evidence>
<feature type="compositionally biased region" description="Low complexity" evidence="6">
    <location>
        <begin position="62"/>
        <end position="73"/>
    </location>
</feature>
<keyword evidence="8" id="KW-1185">Reference proteome</keyword>
<feature type="region of interest" description="Disordered" evidence="6">
    <location>
        <begin position="26"/>
        <end position="166"/>
    </location>
</feature>
<name>A0AAE0L2A0_9CHLO</name>
<proteinExistence type="predicted"/>
<feature type="region of interest" description="Disordered" evidence="6">
    <location>
        <begin position="321"/>
        <end position="351"/>
    </location>
</feature>
<comment type="subcellular location">
    <subcellularLocation>
        <location evidence="1">Nucleus</location>
    </subcellularLocation>
</comment>
<dbReference type="AlphaFoldDB" id="A0AAE0L2A0"/>
<reference evidence="7 8" key="1">
    <citation type="journal article" date="2015" name="Genome Biol. Evol.">
        <title>Comparative Genomics of a Bacterivorous Green Alga Reveals Evolutionary Causalities and Consequences of Phago-Mixotrophic Mode of Nutrition.</title>
        <authorList>
            <person name="Burns J.A."/>
            <person name="Paasch A."/>
            <person name="Narechania A."/>
            <person name="Kim E."/>
        </authorList>
    </citation>
    <scope>NUCLEOTIDE SEQUENCE [LARGE SCALE GENOMIC DNA]</scope>
    <source>
        <strain evidence="7 8">PLY_AMNH</strain>
    </source>
</reference>
<feature type="compositionally biased region" description="Basic and acidic residues" evidence="6">
    <location>
        <begin position="254"/>
        <end position="264"/>
    </location>
</feature>
<dbReference type="PANTHER" id="PTHR15263">
    <property type="entry name" value="I-KAPPA-B-LIKE PROTEIN IKBL"/>
    <property type="match status" value="1"/>
</dbReference>
<feature type="compositionally biased region" description="Polar residues" evidence="6">
    <location>
        <begin position="43"/>
        <end position="58"/>
    </location>
</feature>
<dbReference type="GO" id="GO:0005634">
    <property type="term" value="C:nucleus"/>
    <property type="evidence" value="ECO:0007669"/>
    <property type="project" value="UniProtKB-SubCell"/>
</dbReference>
<feature type="compositionally biased region" description="Basic and acidic residues" evidence="6">
    <location>
        <begin position="216"/>
        <end position="232"/>
    </location>
</feature>
<evidence type="ECO:0000256" key="6">
    <source>
        <dbReference type="SAM" id="MobiDB-lite"/>
    </source>
</evidence>
<protein>
    <submittedName>
        <fullName evidence="7">Uncharacterized protein</fullName>
    </submittedName>
</protein>
<feature type="compositionally biased region" description="Basic and acidic residues" evidence="6">
    <location>
        <begin position="321"/>
        <end position="346"/>
    </location>
</feature>
<organism evidence="7 8">
    <name type="scientific">Cymbomonas tetramitiformis</name>
    <dbReference type="NCBI Taxonomy" id="36881"/>
    <lineage>
        <taxon>Eukaryota</taxon>
        <taxon>Viridiplantae</taxon>
        <taxon>Chlorophyta</taxon>
        <taxon>Pyramimonadophyceae</taxon>
        <taxon>Pyramimonadales</taxon>
        <taxon>Pyramimonadaceae</taxon>
        <taxon>Cymbomonas</taxon>
    </lineage>
</organism>
<dbReference type="GO" id="GO:0043124">
    <property type="term" value="P:negative regulation of canonical NF-kappaB signal transduction"/>
    <property type="evidence" value="ECO:0007669"/>
    <property type="project" value="InterPro"/>
</dbReference>
<dbReference type="Proteomes" id="UP001190700">
    <property type="component" value="Unassembled WGS sequence"/>
</dbReference>
<comment type="caution">
    <text evidence="7">The sequence shown here is derived from an EMBL/GenBank/DDBJ whole genome shotgun (WGS) entry which is preliminary data.</text>
</comment>